<feature type="region of interest" description="Disordered" evidence="1">
    <location>
        <begin position="203"/>
        <end position="232"/>
    </location>
</feature>
<dbReference type="InterPro" id="IPR011993">
    <property type="entry name" value="PH-like_dom_sf"/>
</dbReference>
<comment type="caution">
    <text evidence="3">The sequence shown here is derived from an EMBL/GenBank/DDBJ whole genome shotgun (WGS) entry which is preliminary data.</text>
</comment>
<keyword evidence="4" id="KW-1185">Reference proteome</keyword>
<dbReference type="GO" id="GO:0031267">
    <property type="term" value="F:small GTPase binding"/>
    <property type="evidence" value="ECO:0007669"/>
    <property type="project" value="TreeGrafter"/>
</dbReference>
<dbReference type="Gene3D" id="1.20.900.10">
    <property type="entry name" value="Dbl homology (DH) domain"/>
    <property type="match status" value="1"/>
</dbReference>
<evidence type="ECO:0000313" key="4">
    <source>
        <dbReference type="Proteomes" id="UP000266673"/>
    </source>
</evidence>
<accession>A0A397U1Y4</accession>
<dbReference type="STRING" id="44941.A0A397U1Y4"/>
<dbReference type="PROSITE" id="PS50010">
    <property type="entry name" value="DH_2"/>
    <property type="match status" value="1"/>
</dbReference>
<feature type="compositionally biased region" description="Polar residues" evidence="1">
    <location>
        <begin position="668"/>
        <end position="690"/>
    </location>
</feature>
<dbReference type="SUPFAM" id="SSF48065">
    <property type="entry name" value="DBL homology domain (DH-domain)"/>
    <property type="match status" value="1"/>
</dbReference>
<feature type="domain" description="DH" evidence="2">
    <location>
        <begin position="13"/>
        <end position="192"/>
    </location>
</feature>
<dbReference type="InterPro" id="IPR035899">
    <property type="entry name" value="DBL_dom_sf"/>
</dbReference>
<feature type="compositionally biased region" description="Pro residues" evidence="1">
    <location>
        <begin position="211"/>
        <end position="223"/>
    </location>
</feature>
<dbReference type="AlphaFoldDB" id="A0A397U1Y4"/>
<evidence type="ECO:0000313" key="3">
    <source>
        <dbReference type="EMBL" id="RIB04252.1"/>
    </source>
</evidence>
<proteinExistence type="predicted"/>
<feature type="compositionally biased region" description="Polar residues" evidence="1">
    <location>
        <begin position="782"/>
        <end position="798"/>
    </location>
</feature>
<feature type="compositionally biased region" description="Polar residues" evidence="1">
    <location>
        <begin position="291"/>
        <end position="312"/>
    </location>
</feature>
<organism evidence="3 4">
    <name type="scientific">Gigaspora rosea</name>
    <dbReference type="NCBI Taxonomy" id="44941"/>
    <lineage>
        <taxon>Eukaryota</taxon>
        <taxon>Fungi</taxon>
        <taxon>Fungi incertae sedis</taxon>
        <taxon>Mucoromycota</taxon>
        <taxon>Glomeromycotina</taxon>
        <taxon>Glomeromycetes</taxon>
        <taxon>Diversisporales</taxon>
        <taxon>Gigasporaceae</taxon>
        <taxon>Gigaspora</taxon>
    </lineage>
</organism>
<gene>
    <name evidence="3" type="ORF">C2G38_2222880</name>
</gene>
<dbReference type="Pfam" id="PF00621">
    <property type="entry name" value="RhoGEF"/>
    <property type="match status" value="1"/>
</dbReference>
<dbReference type="InterPro" id="IPR000219">
    <property type="entry name" value="DH_dom"/>
</dbReference>
<feature type="compositionally biased region" description="Polar residues" evidence="1">
    <location>
        <begin position="706"/>
        <end position="728"/>
    </location>
</feature>
<sequence length="1084" mass="124364">MNPQYLPKSSERKRVNPLIDLVETEKIYISDLRCLLKRVTSCWSDLPPPELDTLFRAIEEIYKRNKQFYSKLAKFGTSPQSAEVLGDALMAWVDEMEEPYKNYCQKPRQGFNKREDIEENLVLQQTLNDISAENNQPVSLDYFFDIPIKRLHYYKKLYMRLFKSTEPGRSDHIILASANERIDQIIKLEKQVKQSYLKNPINSSQRLYPTVPTPSLSPSPSPSPSVEERTVTPVKDQVFRSSPAQEPEFHSPLLERLQQNQDRNIPPTKDQGFRSSPVQEPEFHSPLLDRIQQNQDRTLTPTKDQGFRSSPVQEPEFHSPLLDRIQQNQDRTLTPTKDQGFRSSPVQEPEFHSPLLDRIQQNQDRTLTPTKDQGFRSSPVQEPEFHSPLLERLQQNQEHIITPTKDQVVRSSPVQEPEFHSPLLERLQQNQEHIITPTKDQAVHSNYSQVQEPEFHSPLQLRIQQDHIHSPMPQRLHSPISPMQDYESSFSGYFPETSEDSQSNWSILDLQNFIDTSRTFDILTKQPRKVNLVLQPPNLPFNREIVLFEDFVIEVPEYDSDERFHVRAHLLLLTDLLLVCQKIESKNQKSISNFKYWLMYQPLSGKHLSIRDTSYEEGAMLELTIMRDETLIIYPQSDDVKDTWFREISNAIKFASAGAMRPQVNTDVKNLSSAGSSPRTLSPSPNTGVITPNSSGSRSRSPTNSRLSPTNSRLSPTNSGLSPNNNMGHSPIGQRKPGLPARPNQYLGTSNGRSQTIDIQRKSSGDEFIYKPSNDNNNNYNQIQQDRLSDPSSPNSVYRSQSLSSLKRSNSISSLKSVASIAVMREKIFESSPCQVYYWINGNWKPLTTKDLCIVEVRVTTMNKGCWAILLQKSNRMILNAWIHPNTIIERNSPTTINISCEMGLNKEFYSVSMSIPEEADRFFANLNKVKQLPLENSNNNNNNLLSPPQGLISRSSSLQSLQRNDSLNREVEKSTKLAMECRCKLFLQNDHGIWTNLGWGKMQLEIESPSQRRKLVVNSEKQNKKLVDTILREDGVERVGRAGVAISLNNIDPANSKRIIYMMQMKEEAMAVKAYKIMKQGRY</sequence>
<dbReference type="Gene3D" id="2.30.29.30">
    <property type="entry name" value="Pleckstrin-homology domain (PH domain)/Phosphotyrosine-binding domain (PTB)"/>
    <property type="match status" value="1"/>
</dbReference>
<feature type="region of interest" description="Disordered" evidence="1">
    <location>
        <begin position="258"/>
        <end position="362"/>
    </location>
</feature>
<evidence type="ECO:0000259" key="2">
    <source>
        <dbReference type="PROSITE" id="PS50010"/>
    </source>
</evidence>
<dbReference type="Proteomes" id="UP000266673">
    <property type="component" value="Unassembled WGS sequence"/>
</dbReference>
<dbReference type="PANTHER" id="PTHR45924:SF2">
    <property type="entry name" value="FI17866P1"/>
    <property type="match status" value="1"/>
</dbReference>
<dbReference type="EMBL" id="QKWP01002219">
    <property type="protein sequence ID" value="RIB04252.1"/>
    <property type="molecule type" value="Genomic_DNA"/>
</dbReference>
<reference evidence="3 4" key="1">
    <citation type="submission" date="2018-06" db="EMBL/GenBank/DDBJ databases">
        <title>Comparative genomics reveals the genomic features of Rhizophagus irregularis, R. cerebriforme, R. diaphanum and Gigaspora rosea, and their symbiotic lifestyle signature.</title>
        <authorList>
            <person name="Morin E."/>
            <person name="San Clemente H."/>
            <person name="Chen E.C.H."/>
            <person name="De La Providencia I."/>
            <person name="Hainaut M."/>
            <person name="Kuo A."/>
            <person name="Kohler A."/>
            <person name="Murat C."/>
            <person name="Tang N."/>
            <person name="Roy S."/>
            <person name="Loubradou J."/>
            <person name="Henrissat B."/>
            <person name="Grigoriev I.V."/>
            <person name="Corradi N."/>
            <person name="Roux C."/>
            <person name="Martin F.M."/>
        </authorList>
    </citation>
    <scope>NUCLEOTIDE SEQUENCE [LARGE SCALE GENOMIC DNA]</scope>
    <source>
        <strain evidence="3 4">DAOM 194757</strain>
    </source>
</reference>
<dbReference type="PANTHER" id="PTHR45924">
    <property type="entry name" value="FI17866P1"/>
    <property type="match status" value="1"/>
</dbReference>
<evidence type="ECO:0000256" key="1">
    <source>
        <dbReference type="SAM" id="MobiDB-lite"/>
    </source>
</evidence>
<feature type="compositionally biased region" description="Polar residues" evidence="1">
    <location>
        <begin position="325"/>
        <end position="346"/>
    </location>
</feature>
<dbReference type="SMART" id="SM00325">
    <property type="entry name" value="RhoGEF"/>
    <property type="match status" value="1"/>
</dbReference>
<dbReference type="GO" id="GO:0005085">
    <property type="term" value="F:guanyl-nucleotide exchange factor activity"/>
    <property type="evidence" value="ECO:0007669"/>
    <property type="project" value="InterPro"/>
</dbReference>
<protein>
    <recommendedName>
        <fullName evidence="2">DH domain-containing protein</fullName>
    </recommendedName>
</protein>
<feature type="compositionally biased region" description="Polar residues" evidence="1">
    <location>
        <begin position="746"/>
        <end position="758"/>
    </location>
</feature>
<feature type="region of interest" description="Disordered" evidence="1">
    <location>
        <begin position="668"/>
        <end position="802"/>
    </location>
</feature>
<feature type="compositionally biased region" description="Low complexity" evidence="1">
    <location>
        <begin position="691"/>
        <end position="705"/>
    </location>
</feature>
<dbReference type="OrthoDB" id="6244550at2759"/>
<dbReference type="SUPFAM" id="SSF50729">
    <property type="entry name" value="PH domain-like"/>
    <property type="match status" value="1"/>
</dbReference>
<name>A0A397U1Y4_9GLOM</name>
<feature type="compositionally biased region" description="Basic and acidic residues" evidence="1">
    <location>
        <begin position="759"/>
        <end position="769"/>
    </location>
</feature>